<proteinExistence type="predicted"/>
<dbReference type="AlphaFoldDB" id="A0A0M4TX25"/>
<dbReference type="KEGG" id="pur:AOC03_12100"/>
<dbReference type="RefSeq" id="WP_062536843.1">
    <property type="nucleotide sequence ID" value="NZ_CP012709.1"/>
</dbReference>
<geneLocation type="plasmid" evidence="1 2">
    <name>3</name>
</geneLocation>
<evidence type="ECO:0000313" key="2">
    <source>
        <dbReference type="Proteomes" id="UP000059847"/>
    </source>
</evidence>
<protein>
    <submittedName>
        <fullName evidence="1">Uncharacterized protein</fullName>
    </submittedName>
</protein>
<keyword evidence="1" id="KW-0614">Plasmid</keyword>
<sequence length="139" mass="16327">MKDNLDLLFYERNLIDNGLQIMMTQNVKISVQSTDRLTEMYYKDLNTWLFELLSKVKSSNLDAYVDLSFNEINMIKSGLTLLDELTYGKSLEETEKDKAQSYADYKLKMTALREKISNIESYKMYGAHEKQRINSRLLI</sequence>
<dbReference type="OrthoDB" id="6658542at2"/>
<keyword evidence="2" id="KW-1185">Reference proteome</keyword>
<reference evidence="1 2" key="1">
    <citation type="submission" date="2015-09" db="EMBL/GenBank/DDBJ databases">
        <title>Complete genome of Psychrobacter urativorans R10.10B.</title>
        <authorList>
            <person name="See-Too W.S."/>
            <person name="Chan K.G."/>
        </authorList>
    </citation>
    <scope>NUCLEOTIDE SEQUENCE [LARGE SCALE GENOMIC DNA]</scope>
    <source>
        <strain evidence="1 2">R10.10B</strain>
        <plasmid evidence="1 2">3</plasmid>
    </source>
</reference>
<organism evidence="1 2">
    <name type="scientific">Psychrobacter urativorans</name>
    <dbReference type="NCBI Taxonomy" id="45610"/>
    <lineage>
        <taxon>Bacteria</taxon>
        <taxon>Pseudomonadati</taxon>
        <taxon>Pseudomonadota</taxon>
        <taxon>Gammaproteobacteria</taxon>
        <taxon>Moraxellales</taxon>
        <taxon>Moraxellaceae</taxon>
        <taxon>Psychrobacter</taxon>
    </lineage>
</organism>
<evidence type="ECO:0000313" key="1">
    <source>
        <dbReference type="EMBL" id="ALF60924.1"/>
    </source>
</evidence>
<dbReference type="EMBL" id="CP012709">
    <property type="protein sequence ID" value="ALF60924.1"/>
    <property type="molecule type" value="Genomic_DNA"/>
</dbReference>
<gene>
    <name evidence="1" type="ORF">AOC03_12100</name>
</gene>
<dbReference type="Proteomes" id="UP000059847">
    <property type="component" value="Plasmid 3"/>
</dbReference>
<name>A0A0M4TX25_9GAMM</name>
<accession>A0A0M4TX25</accession>